<dbReference type="RefSeq" id="WP_129483596.1">
    <property type="nucleotide sequence ID" value="NZ_CP099397.1"/>
</dbReference>
<dbReference type="GeneID" id="300081446"/>
<sequence>MPGTYVVQDRNAGHGRAGLALPFPPTAGPLVIREKNDLRYLQMSQPWCGDVADEAYAGCFTEGISDCSVVAVMEWEPQRNGWGRCYFEHLAGAAITSHSMQLASHVLRSVRGPRFAVVAQYYGGIAFSEADSLFDELRVPPQNRSYYQSGRRGMNFGLRFFGGYFGEHLPGNQ</sequence>
<protein>
    <submittedName>
        <fullName evidence="1">Uncharacterized protein</fullName>
    </submittedName>
</protein>
<keyword evidence="2" id="KW-1185">Reference proteome</keyword>
<dbReference type="Proteomes" id="UP001054897">
    <property type="component" value="Chromosome"/>
</dbReference>
<evidence type="ECO:0000313" key="1">
    <source>
        <dbReference type="EMBL" id="USR41863.1"/>
    </source>
</evidence>
<name>A0ABY5AG14_9GAMM</name>
<evidence type="ECO:0000313" key="2">
    <source>
        <dbReference type="Proteomes" id="UP001054897"/>
    </source>
</evidence>
<gene>
    <name evidence="1" type="ORF">L1F06_010705</name>
</gene>
<dbReference type="EMBL" id="CP099397">
    <property type="protein sequence ID" value="USR41863.1"/>
    <property type="molecule type" value="Genomic_DNA"/>
</dbReference>
<reference evidence="1" key="1">
    <citation type="submission" date="2022-06" db="EMBL/GenBank/DDBJ databases">
        <title>Complete genome of Pseudomonas hydrolytica DSWY01T.</title>
        <authorList>
            <person name="Jung J."/>
            <person name="Jeon C.O."/>
        </authorList>
    </citation>
    <scope>NUCLEOTIDE SEQUENCE</scope>
    <source>
        <strain evidence="1">DSWY01</strain>
    </source>
</reference>
<proteinExistence type="predicted"/>
<organism evidence="1 2">
    <name type="scientific">Ectopseudomonas hydrolytica</name>
    <dbReference type="NCBI Taxonomy" id="2493633"/>
    <lineage>
        <taxon>Bacteria</taxon>
        <taxon>Pseudomonadati</taxon>
        <taxon>Pseudomonadota</taxon>
        <taxon>Gammaproteobacteria</taxon>
        <taxon>Pseudomonadales</taxon>
        <taxon>Pseudomonadaceae</taxon>
        <taxon>Ectopseudomonas</taxon>
    </lineage>
</organism>
<accession>A0ABY5AG14</accession>